<dbReference type="GO" id="GO:0016020">
    <property type="term" value="C:membrane"/>
    <property type="evidence" value="ECO:0007669"/>
    <property type="project" value="InterPro"/>
</dbReference>
<dbReference type="SMART" id="SM00397">
    <property type="entry name" value="t_SNARE"/>
    <property type="match status" value="1"/>
</dbReference>
<dbReference type="SUPFAM" id="SSF51690">
    <property type="entry name" value="Nicotinate/Quinolinate PRTase C-terminal domain-like"/>
    <property type="match status" value="1"/>
</dbReference>
<dbReference type="AlphaFoldDB" id="A0A364NEM0"/>
<keyword evidence="12" id="KW-1185">Reference proteome</keyword>
<dbReference type="GO" id="GO:0005829">
    <property type="term" value="C:cytosol"/>
    <property type="evidence" value="ECO:0007669"/>
    <property type="project" value="TreeGrafter"/>
</dbReference>
<dbReference type="GO" id="GO:0016757">
    <property type="term" value="F:glycosyltransferase activity"/>
    <property type="evidence" value="ECO:0007669"/>
    <property type="project" value="UniProtKB-KW"/>
</dbReference>
<keyword evidence="11" id="KW-0328">Glycosyltransferase</keyword>
<dbReference type="PROSITE" id="PS50192">
    <property type="entry name" value="T_SNARE"/>
    <property type="match status" value="1"/>
</dbReference>
<dbReference type="GO" id="GO:0016192">
    <property type="term" value="P:vesicle-mediated transport"/>
    <property type="evidence" value="ECO:0007669"/>
    <property type="project" value="InterPro"/>
</dbReference>
<evidence type="ECO:0000256" key="4">
    <source>
        <dbReference type="ARBA" id="ARBA00022553"/>
    </source>
</evidence>
<dbReference type="InterPro" id="IPR041525">
    <property type="entry name" value="N/Namide_PRibTrfase"/>
</dbReference>
<dbReference type="GO" id="GO:0034355">
    <property type="term" value="P:NAD+ biosynthetic process via the salvage pathway"/>
    <property type="evidence" value="ECO:0007669"/>
    <property type="project" value="TreeGrafter"/>
</dbReference>
<evidence type="ECO:0000256" key="6">
    <source>
        <dbReference type="ARBA" id="ARBA00022642"/>
    </source>
</evidence>
<dbReference type="InterPro" id="IPR007229">
    <property type="entry name" value="Nic_PRibTrfase-Fam"/>
</dbReference>
<dbReference type="Gene3D" id="3.20.140.10">
    <property type="entry name" value="nicotinate phosphoribosyltransferase"/>
    <property type="match status" value="1"/>
</dbReference>
<dbReference type="InterPro" id="IPR036068">
    <property type="entry name" value="Nicotinate_pribotase-like_C"/>
</dbReference>
<comment type="similarity">
    <text evidence="2">Belongs to the NAPRTase family.</text>
</comment>
<dbReference type="InterPro" id="IPR040727">
    <property type="entry name" value="NAPRTase_N"/>
</dbReference>
<dbReference type="Pfam" id="PF17767">
    <property type="entry name" value="NAPRTase_N"/>
    <property type="match status" value="1"/>
</dbReference>
<dbReference type="InterPro" id="IPR010989">
    <property type="entry name" value="SNARE"/>
</dbReference>
<dbReference type="InterPro" id="IPR000727">
    <property type="entry name" value="T_SNARE_dom"/>
</dbReference>
<dbReference type="Gene3D" id="1.20.58.70">
    <property type="match status" value="1"/>
</dbReference>
<evidence type="ECO:0000256" key="2">
    <source>
        <dbReference type="ARBA" id="ARBA00010897"/>
    </source>
</evidence>
<feature type="coiled-coil region" evidence="8">
    <location>
        <begin position="756"/>
        <end position="804"/>
    </location>
</feature>
<dbReference type="SUPFAM" id="SSF54675">
    <property type="entry name" value="Nicotinate/Quinolinate PRTase N-terminal domain-like"/>
    <property type="match status" value="1"/>
</dbReference>
<comment type="pathway">
    <text evidence="1">Cofactor biosynthesis; NAD(+) biosynthesis; nicotinate D-ribonucleotide from nicotinate: step 1/1.</text>
</comment>
<dbReference type="SUPFAM" id="SSF47661">
    <property type="entry name" value="t-snare proteins"/>
    <property type="match status" value="1"/>
</dbReference>
<organism evidence="11 12">
    <name type="scientific">Stemphylium lycopersici</name>
    <name type="common">Tomato gray leaf spot disease fungus</name>
    <name type="synonym">Thyrospora lycopersici</name>
    <dbReference type="NCBI Taxonomy" id="183478"/>
    <lineage>
        <taxon>Eukaryota</taxon>
        <taxon>Fungi</taxon>
        <taxon>Dikarya</taxon>
        <taxon>Ascomycota</taxon>
        <taxon>Pezizomycotina</taxon>
        <taxon>Dothideomycetes</taxon>
        <taxon>Pleosporomycetidae</taxon>
        <taxon>Pleosporales</taxon>
        <taxon>Pleosporineae</taxon>
        <taxon>Pleosporaceae</taxon>
        <taxon>Stemphylium</taxon>
    </lineage>
</organism>
<evidence type="ECO:0000256" key="9">
    <source>
        <dbReference type="SAM" id="Phobius"/>
    </source>
</evidence>
<dbReference type="Proteomes" id="UP000249619">
    <property type="component" value="Unassembled WGS sequence"/>
</dbReference>
<feature type="transmembrane region" description="Helical" evidence="9">
    <location>
        <begin position="820"/>
        <end position="843"/>
    </location>
</feature>
<gene>
    <name evidence="11" type="ORF">DDE83_000948</name>
</gene>
<dbReference type="PANTHER" id="PTHR11098">
    <property type="entry name" value="NICOTINATE PHOSPHORIBOSYLTRANSFERASE"/>
    <property type="match status" value="1"/>
</dbReference>
<evidence type="ECO:0000313" key="11">
    <source>
        <dbReference type="EMBL" id="RAR15716.1"/>
    </source>
</evidence>
<name>A0A364NEM0_STELY</name>
<evidence type="ECO:0000313" key="12">
    <source>
        <dbReference type="Proteomes" id="UP000249619"/>
    </source>
</evidence>
<dbReference type="EMBL" id="QGDH01000009">
    <property type="protein sequence ID" value="RAR15716.1"/>
    <property type="molecule type" value="Genomic_DNA"/>
</dbReference>
<dbReference type="Pfam" id="PF05739">
    <property type="entry name" value="SNARE"/>
    <property type="match status" value="1"/>
</dbReference>
<keyword evidence="6" id="KW-0662">Pyridine nucleotide biosynthesis</keyword>
<dbReference type="Pfam" id="PF04095">
    <property type="entry name" value="NAPRTase"/>
    <property type="match status" value="2"/>
</dbReference>
<evidence type="ECO:0000259" key="10">
    <source>
        <dbReference type="PROSITE" id="PS50192"/>
    </source>
</evidence>
<keyword evidence="9" id="KW-0472">Membrane</keyword>
<sequence length="852" mass="94737">MATESASLPEGIFSLLDTDLYKLTMQCCILKFFPDVSVTYGFTNRTPDKKLSRAAFKWLQAQVDSWSELENVAVSDDELNFLKNTCPYLNAQYLHFLSTFRLKPSKQLRLSFTPTNDTGSDSDYGDFHIHTEGLWLDTILYEIPLLALVSEAYFKFVETDWSHAGQADKAYHKGKRLLEEGCIFSEFGSRRRRDYHTQDLVLQGLRRAADEGGKSGWKGKLSGTSNVHFAMKHGLVPVGTVAHEWFMGVAAITNNYESANETALEYWTATFGAGVLSIALTDTFGTPAFLRAFKKQIPRVTTAIPGGGTTLASAGDTTKNDAVETMASTKPPIQAPYDGNVESRQTYAEVFAGVRQDSGDPLDFIRMMREFYDQESIKDKKTIVFSDSLNLELCLKYKKAAEEQGFQPTFGVGTFLTNDFVEESTGNKSVPLNIVIKIASAEGRHAVKISDNAGKNTGDKATVDEVKQRLGYQEKSWAGGDERTRWGNVDRSLHAHPYHTGPVSEMSVSPFSVILPGPSHTPIANSPLHTRTHQLPLLTMAAADEQYGNKGYGQIGSYGGNPYDARDQSPAGYNNYDDRDVEMQSYPGASAADPNAILNECREVDRALDDLDAQLNNLDRVFRQSLARPDMPSGEINNLSSQVMTGYRALVTRVKNIKSKPDSGHPRNAPQVGKVDRRLKATINRYQTLESDFRRDSQAAAERQYRIVRPDATEEEVREAVSDPDAPIFQQALLNSDRRGQASSTLRNVKERHEAIQNIERQMVELAQLFQDLDQIVQEQEPLVANIEQKGEEINDNVKAANVEIDGAIDKARSRNRKKWWCVLVALIIIIIIVVVAVVVTQINKGTANATT</sequence>
<feature type="domain" description="T-SNARE coiled-coil homology" evidence="10">
    <location>
        <begin position="746"/>
        <end position="808"/>
    </location>
</feature>
<dbReference type="CDD" id="cd15849">
    <property type="entry name" value="SNARE_Sso1"/>
    <property type="match status" value="1"/>
</dbReference>
<dbReference type="EC" id="6.3.4.21" evidence="3"/>
<keyword evidence="8" id="KW-0175">Coiled coil</keyword>
<keyword evidence="5 11" id="KW-0436">Ligase</keyword>
<dbReference type="PANTHER" id="PTHR11098:SF1">
    <property type="entry name" value="NICOTINATE PHOSPHORIBOSYLTRANSFERASE"/>
    <property type="match status" value="1"/>
</dbReference>
<reference evidence="12" key="1">
    <citation type="submission" date="2018-05" db="EMBL/GenBank/DDBJ databases">
        <title>Draft genome sequence of Stemphylium lycopersici strain CIDEFI 213.</title>
        <authorList>
            <person name="Medina R."/>
            <person name="Franco M.E.E."/>
            <person name="Lucentini C.G."/>
            <person name="Saparrat M.C.N."/>
            <person name="Balatti P.A."/>
        </authorList>
    </citation>
    <scope>NUCLEOTIDE SEQUENCE [LARGE SCALE GENOMIC DNA]</scope>
    <source>
        <strain evidence="12">CIDEFI 213</strain>
    </source>
</reference>
<proteinExistence type="inferred from homology"/>
<comment type="caution">
    <text evidence="11">The sequence shown here is derived from an EMBL/GenBank/DDBJ whole genome shotgun (WGS) entry which is preliminary data.</text>
</comment>
<evidence type="ECO:0000256" key="5">
    <source>
        <dbReference type="ARBA" id="ARBA00022598"/>
    </source>
</evidence>
<keyword evidence="9" id="KW-0812">Transmembrane</keyword>
<comment type="catalytic activity">
    <reaction evidence="7">
        <text>5-phospho-alpha-D-ribose 1-diphosphate + nicotinate + ATP + H2O = nicotinate beta-D-ribonucleotide + ADP + phosphate + diphosphate</text>
        <dbReference type="Rhea" id="RHEA:36163"/>
        <dbReference type="ChEBI" id="CHEBI:15377"/>
        <dbReference type="ChEBI" id="CHEBI:30616"/>
        <dbReference type="ChEBI" id="CHEBI:32544"/>
        <dbReference type="ChEBI" id="CHEBI:33019"/>
        <dbReference type="ChEBI" id="CHEBI:43474"/>
        <dbReference type="ChEBI" id="CHEBI:57502"/>
        <dbReference type="ChEBI" id="CHEBI:58017"/>
        <dbReference type="ChEBI" id="CHEBI:456216"/>
        <dbReference type="EC" id="6.3.4.21"/>
    </reaction>
</comment>
<evidence type="ECO:0000256" key="3">
    <source>
        <dbReference type="ARBA" id="ARBA00013236"/>
    </source>
</evidence>
<evidence type="ECO:0000256" key="8">
    <source>
        <dbReference type="SAM" id="Coils"/>
    </source>
</evidence>
<accession>A0A364NEM0</accession>
<dbReference type="STRING" id="183478.A0A364NEM0"/>
<keyword evidence="9" id="KW-1133">Transmembrane helix</keyword>
<keyword evidence="11" id="KW-0808">Transferase</keyword>
<dbReference type="UniPathway" id="UPA00253"/>
<evidence type="ECO:0000256" key="1">
    <source>
        <dbReference type="ARBA" id="ARBA00004952"/>
    </source>
</evidence>
<evidence type="ECO:0000256" key="7">
    <source>
        <dbReference type="ARBA" id="ARBA00048668"/>
    </source>
</evidence>
<dbReference type="GO" id="GO:0004516">
    <property type="term" value="F:nicotinate phosphoribosyltransferase activity"/>
    <property type="evidence" value="ECO:0007669"/>
    <property type="project" value="UniProtKB-EC"/>
</dbReference>
<protein>
    <recommendedName>
        <fullName evidence="3">nicotinate phosphoribosyltransferase</fullName>
        <ecNumber evidence="3">6.3.4.21</ecNumber>
    </recommendedName>
</protein>
<keyword evidence="4" id="KW-0597">Phosphoprotein</keyword>